<dbReference type="CDD" id="cd07067">
    <property type="entry name" value="HP_PGM_like"/>
    <property type="match status" value="1"/>
</dbReference>
<dbReference type="AlphaFoldDB" id="A0A4D7DQJ3"/>
<dbReference type="OrthoDB" id="9810154at2"/>
<evidence type="ECO:0000313" key="3">
    <source>
        <dbReference type="Proteomes" id="UP000298545"/>
    </source>
</evidence>
<dbReference type="InterPro" id="IPR029033">
    <property type="entry name" value="His_PPase_superfam"/>
</dbReference>
<dbReference type="InterPro" id="IPR013078">
    <property type="entry name" value="His_Pase_superF_clade-1"/>
</dbReference>
<sequence length="169" mass="18647">MPVLQPQPFRLYLLRHAQAAWANPGERDFDRKLDDKGYSQAELIADRAADKGYKPDLILSSTATRCRETTDALRRAFNESVEISYVDEMYNAQPETYLALILGQQDIGSLMLVGHNPTMEGTVEALIGHEALEAALPDGFPTAGLAMLDASAGSDGETLEWRFVEFLSP</sequence>
<organism evidence="1 3">
    <name type="scientific">Agrobacterium larrymoorei</name>
    <dbReference type="NCBI Taxonomy" id="160699"/>
    <lineage>
        <taxon>Bacteria</taxon>
        <taxon>Pseudomonadati</taxon>
        <taxon>Pseudomonadota</taxon>
        <taxon>Alphaproteobacteria</taxon>
        <taxon>Hyphomicrobiales</taxon>
        <taxon>Rhizobiaceae</taxon>
        <taxon>Rhizobium/Agrobacterium group</taxon>
        <taxon>Agrobacterium</taxon>
    </lineage>
</organism>
<accession>A0A4D7DQJ3</accession>
<dbReference type="RefSeq" id="WP_027673073.1">
    <property type="nucleotide sequence ID" value="NZ_CP039691.1"/>
</dbReference>
<reference evidence="2 4" key="2">
    <citation type="submission" date="2021-03" db="EMBL/GenBank/DDBJ databases">
        <title>Rapid diversification of plasmids in a genus of pathogenic and nitrogen fixing bacteria.</title>
        <authorList>
            <person name="Weisberg A.J."/>
            <person name="Miller M."/>
            <person name="Ream W."/>
            <person name="Grunwald N.J."/>
            <person name="Chang J.H."/>
        </authorList>
    </citation>
    <scope>NUCLEOTIDE SEQUENCE [LARGE SCALE GENOMIC DNA]</scope>
    <source>
        <strain evidence="2 4">AF3.44</strain>
    </source>
</reference>
<reference evidence="1 3" key="1">
    <citation type="submission" date="2019-04" db="EMBL/GenBank/DDBJ databases">
        <title>Complete genome sequence of Agrobacterium larrymoorei CFBP5473.</title>
        <authorList>
            <person name="Haryono M."/>
            <person name="Chou L."/>
            <person name="Lin Y.-C."/>
            <person name="Lai E.-M."/>
            <person name="Kuo C.-H."/>
        </authorList>
    </citation>
    <scope>NUCLEOTIDE SEQUENCE [LARGE SCALE GENOMIC DNA]</scope>
    <source>
        <strain evidence="1 3">CFBP5473</strain>
    </source>
</reference>
<name>A0A4D7DQJ3_9HYPH</name>
<dbReference type="SMART" id="SM00855">
    <property type="entry name" value="PGAM"/>
    <property type="match status" value="1"/>
</dbReference>
<dbReference type="Gene3D" id="3.40.50.1240">
    <property type="entry name" value="Phosphoglycerate mutase-like"/>
    <property type="match status" value="1"/>
</dbReference>
<dbReference type="PANTHER" id="PTHR47623">
    <property type="entry name" value="OS09G0287300 PROTEIN"/>
    <property type="match status" value="1"/>
</dbReference>
<gene>
    <name evidence="1" type="ORF">CFBP5473_08680</name>
    <name evidence="2" type="ORF">J5285_11020</name>
</gene>
<dbReference type="PANTHER" id="PTHR47623:SF1">
    <property type="entry name" value="OS09G0287300 PROTEIN"/>
    <property type="match status" value="1"/>
</dbReference>
<dbReference type="EMBL" id="CP039691">
    <property type="protein sequence ID" value="QCI97977.1"/>
    <property type="molecule type" value="Genomic_DNA"/>
</dbReference>
<dbReference type="KEGG" id="alf:CFBP5473_08680"/>
<dbReference type="SUPFAM" id="SSF53254">
    <property type="entry name" value="Phosphoglycerate mutase-like"/>
    <property type="match status" value="1"/>
</dbReference>
<evidence type="ECO:0000313" key="1">
    <source>
        <dbReference type="EMBL" id="QCI97977.1"/>
    </source>
</evidence>
<dbReference type="Proteomes" id="UP000298545">
    <property type="component" value="Chromosome circular"/>
</dbReference>
<keyword evidence="4" id="KW-1185">Reference proteome</keyword>
<dbReference type="STRING" id="1367849.GCA_000518585_00146"/>
<dbReference type="EMBL" id="CP072167">
    <property type="protein sequence ID" value="QYA06571.1"/>
    <property type="molecule type" value="Genomic_DNA"/>
</dbReference>
<evidence type="ECO:0000313" key="2">
    <source>
        <dbReference type="EMBL" id="QYA06571.1"/>
    </source>
</evidence>
<protein>
    <submittedName>
        <fullName evidence="1">Histidine phosphatase family protein</fullName>
    </submittedName>
</protein>
<evidence type="ECO:0000313" key="4">
    <source>
        <dbReference type="Proteomes" id="UP000826513"/>
    </source>
</evidence>
<dbReference type="Proteomes" id="UP000826513">
    <property type="component" value="Chromosome 1"/>
</dbReference>
<dbReference type="Pfam" id="PF00300">
    <property type="entry name" value="His_Phos_1"/>
    <property type="match status" value="1"/>
</dbReference>
<proteinExistence type="predicted"/>